<dbReference type="EMBL" id="FMUQ01000011">
    <property type="protein sequence ID" value="SCY10644.1"/>
    <property type="molecule type" value="Genomic_DNA"/>
</dbReference>
<reference evidence="1 2" key="1">
    <citation type="submission" date="2016-10" db="EMBL/GenBank/DDBJ databases">
        <authorList>
            <person name="Varghese N."/>
            <person name="Submissions S."/>
        </authorList>
    </citation>
    <scope>NUCLEOTIDE SEQUENCE [LARGE SCALE GENOMIC DNA]</scope>
    <source>
        <strain evidence="1 2">DSM 22022</strain>
    </source>
</reference>
<dbReference type="InterPro" id="IPR000150">
    <property type="entry name" value="Cof"/>
</dbReference>
<dbReference type="SUPFAM" id="SSF56784">
    <property type="entry name" value="HAD-like"/>
    <property type="match status" value="1"/>
</dbReference>
<dbReference type="InterPro" id="IPR023214">
    <property type="entry name" value="HAD_sf"/>
</dbReference>
<dbReference type="SFLD" id="SFLDS00003">
    <property type="entry name" value="Haloacid_Dehalogenase"/>
    <property type="match status" value="1"/>
</dbReference>
<dbReference type="InterPro" id="IPR006379">
    <property type="entry name" value="HAD-SF_hydro_IIB"/>
</dbReference>
<dbReference type="NCBIfam" id="TIGR01484">
    <property type="entry name" value="HAD-SF-IIB"/>
    <property type="match status" value="1"/>
</dbReference>
<gene>
    <name evidence="1" type="ORF">SAMN02910354_01499</name>
</gene>
<dbReference type="Pfam" id="PF08282">
    <property type="entry name" value="Hydrolase_3"/>
    <property type="match status" value="1"/>
</dbReference>
<dbReference type="Gene3D" id="3.30.1240.10">
    <property type="match status" value="1"/>
</dbReference>
<dbReference type="RefSeq" id="WP_011201386.1">
    <property type="nucleotide sequence ID" value="NZ_CP015031.1"/>
</dbReference>
<dbReference type="PANTHER" id="PTHR10000:SF25">
    <property type="entry name" value="PHOSPHATASE YKRA-RELATED"/>
    <property type="match status" value="1"/>
</dbReference>
<protein>
    <recommendedName>
        <fullName evidence="3">Cof protein</fullName>
    </recommendedName>
</protein>
<sequence>MTIPNLRDKIKIVFFDIDETLIMKFEDILPDSVLPVIRKLKQNGIIPAIATGRSRCSLPTKIKALIAEEPIELFVTMNGQFSVFQNKVIEKHPIPTEKVQHLVDFFDAQQIDYAFVSDNNVAVSKITAKQKSALDPILTDYIVDKDYFKHNEVFQLLPFYDQSQDELVKNANILDGLRVVRWDKDSVDLFDAEGSKARGIASAIKRLGFEMENVMAFGDGLNDLEMLSTVGVGVAMGNARDELKKVADFVTDRIEDHGIYNFLVKAGLIED</sequence>
<evidence type="ECO:0008006" key="3">
    <source>
        <dbReference type="Google" id="ProtNLM"/>
    </source>
</evidence>
<keyword evidence="2" id="KW-1185">Reference proteome</keyword>
<dbReference type="PANTHER" id="PTHR10000">
    <property type="entry name" value="PHOSPHOSERINE PHOSPHATASE"/>
    <property type="match status" value="1"/>
</dbReference>
<dbReference type="Proteomes" id="UP000199588">
    <property type="component" value="Unassembled WGS sequence"/>
</dbReference>
<name>A0A1G5D7P4_9PAST</name>
<dbReference type="PROSITE" id="PS01229">
    <property type="entry name" value="COF_2"/>
    <property type="match status" value="1"/>
</dbReference>
<dbReference type="InterPro" id="IPR036412">
    <property type="entry name" value="HAD-like_sf"/>
</dbReference>
<evidence type="ECO:0000313" key="1">
    <source>
        <dbReference type="EMBL" id="SCY10644.1"/>
    </source>
</evidence>
<organism evidence="1 2">
    <name type="scientific">Basfia succiniciproducens</name>
    <dbReference type="NCBI Taxonomy" id="653940"/>
    <lineage>
        <taxon>Bacteria</taxon>
        <taxon>Pseudomonadati</taxon>
        <taxon>Pseudomonadota</taxon>
        <taxon>Gammaproteobacteria</taxon>
        <taxon>Pasteurellales</taxon>
        <taxon>Pasteurellaceae</taxon>
        <taxon>Basfia</taxon>
    </lineage>
</organism>
<proteinExistence type="predicted"/>
<accession>A0A1G5D7P4</accession>
<evidence type="ECO:0000313" key="2">
    <source>
        <dbReference type="Proteomes" id="UP000199588"/>
    </source>
</evidence>
<comment type="caution">
    <text evidence="1">The sequence shown here is derived from an EMBL/GenBank/DDBJ whole genome shotgun (WGS) entry which is preliminary data.</text>
</comment>
<dbReference type="NCBIfam" id="TIGR00099">
    <property type="entry name" value="Cof-subfamily"/>
    <property type="match status" value="1"/>
</dbReference>
<dbReference type="SFLD" id="SFLDG01140">
    <property type="entry name" value="C2.B:_Phosphomannomutase_and_P"/>
    <property type="match status" value="1"/>
</dbReference>
<dbReference type="Gene3D" id="3.40.50.1000">
    <property type="entry name" value="HAD superfamily/HAD-like"/>
    <property type="match status" value="1"/>
</dbReference>